<evidence type="ECO:0008006" key="4">
    <source>
        <dbReference type="Google" id="ProtNLM"/>
    </source>
</evidence>
<sequence>MPRFITKTIHAYLDYPVALGLLVMPFLFGLGAENPLAMWLSVATGAAALVLTILTDHHLGLFRVLPYWLHLAVDGAVGAVFVAAPFVLGFVGLDFWYYFALGATVLMVVGLHKTEEEMAPA</sequence>
<keyword evidence="1" id="KW-1133">Transmembrane helix</keyword>
<proteinExistence type="predicted"/>
<reference evidence="2 3" key="1">
    <citation type="submission" date="2024-02" db="EMBL/GenBank/DDBJ databases">
        <title>Roseovarius strain W115 nov., isolated from a marine algae.</title>
        <authorList>
            <person name="Lee M.W."/>
            <person name="Lee J.K."/>
            <person name="Kim J.M."/>
            <person name="Choi D.G."/>
            <person name="Baek J.H."/>
            <person name="Bayburt H."/>
            <person name="Jung J.J."/>
            <person name="Han D.M."/>
            <person name="Jeon C.O."/>
        </authorList>
    </citation>
    <scope>NUCLEOTIDE SEQUENCE [LARGE SCALE GENOMIC DNA]</scope>
    <source>
        <strain evidence="2 3">W115</strain>
    </source>
</reference>
<feature type="transmembrane region" description="Helical" evidence="1">
    <location>
        <begin position="95"/>
        <end position="112"/>
    </location>
</feature>
<feature type="transmembrane region" description="Helical" evidence="1">
    <location>
        <begin position="36"/>
        <end position="55"/>
    </location>
</feature>
<organism evidence="2 3">
    <name type="scientific">Roseovarius rhodophyticola</name>
    <dbReference type="NCBI Taxonomy" id="3080827"/>
    <lineage>
        <taxon>Bacteria</taxon>
        <taxon>Pseudomonadati</taxon>
        <taxon>Pseudomonadota</taxon>
        <taxon>Alphaproteobacteria</taxon>
        <taxon>Rhodobacterales</taxon>
        <taxon>Roseobacteraceae</taxon>
        <taxon>Roseovarius</taxon>
    </lineage>
</organism>
<evidence type="ECO:0000313" key="3">
    <source>
        <dbReference type="Proteomes" id="UP001281305"/>
    </source>
</evidence>
<dbReference type="Proteomes" id="UP001281305">
    <property type="component" value="Chromosome"/>
</dbReference>
<accession>A0ABZ2TG33</accession>
<feature type="transmembrane region" description="Helical" evidence="1">
    <location>
        <begin position="67"/>
        <end position="89"/>
    </location>
</feature>
<evidence type="ECO:0000256" key="1">
    <source>
        <dbReference type="SAM" id="Phobius"/>
    </source>
</evidence>
<keyword evidence="1" id="KW-0472">Membrane</keyword>
<protein>
    <recommendedName>
        <fullName evidence="4">SPW repeat-containing protein</fullName>
    </recommendedName>
</protein>
<evidence type="ECO:0000313" key="2">
    <source>
        <dbReference type="EMBL" id="WYK18060.1"/>
    </source>
</evidence>
<keyword evidence="3" id="KW-1185">Reference proteome</keyword>
<name>A0ABZ2TG33_9RHOB</name>
<dbReference type="EMBL" id="CP146606">
    <property type="protein sequence ID" value="WYK18060.1"/>
    <property type="molecule type" value="Genomic_DNA"/>
</dbReference>
<feature type="transmembrane region" description="Helical" evidence="1">
    <location>
        <begin position="12"/>
        <end position="30"/>
    </location>
</feature>
<gene>
    <name evidence="2" type="ORF">RZS32_017005</name>
</gene>
<dbReference type="RefSeq" id="WP_317054747.1">
    <property type="nucleotide sequence ID" value="NZ_CP146606.1"/>
</dbReference>
<keyword evidence="1" id="KW-0812">Transmembrane</keyword>